<organism evidence="5 6">
    <name type="scientific">Colocasia esculenta</name>
    <name type="common">Wild taro</name>
    <name type="synonym">Arum esculentum</name>
    <dbReference type="NCBI Taxonomy" id="4460"/>
    <lineage>
        <taxon>Eukaryota</taxon>
        <taxon>Viridiplantae</taxon>
        <taxon>Streptophyta</taxon>
        <taxon>Embryophyta</taxon>
        <taxon>Tracheophyta</taxon>
        <taxon>Spermatophyta</taxon>
        <taxon>Magnoliopsida</taxon>
        <taxon>Liliopsida</taxon>
        <taxon>Araceae</taxon>
        <taxon>Aroideae</taxon>
        <taxon>Colocasieae</taxon>
        <taxon>Colocasia</taxon>
    </lineage>
</organism>
<comment type="subcellular location">
    <subcellularLocation>
        <location evidence="4">Secreted</location>
        <location evidence="4">Extracellular space</location>
        <location evidence="4">Apoplast</location>
    </subcellularLocation>
</comment>
<dbReference type="Gene3D" id="2.40.480.10">
    <property type="entry name" value="Allene oxide cyclase-like"/>
    <property type="match status" value="1"/>
</dbReference>
<evidence type="ECO:0000256" key="2">
    <source>
        <dbReference type="ARBA" id="ARBA00011738"/>
    </source>
</evidence>
<dbReference type="Pfam" id="PF03018">
    <property type="entry name" value="Dirigent"/>
    <property type="match status" value="1"/>
</dbReference>
<accession>A0A843VVL6</accession>
<dbReference type="AlphaFoldDB" id="A0A843VVL6"/>
<dbReference type="InterPro" id="IPR044859">
    <property type="entry name" value="Allene_oxi_cyc_Dirigent"/>
</dbReference>
<dbReference type="Proteomes" id="UP000652761">
    <property type="component" value="Unassembled WGS sequence"/>
</dbReference>
<evidence type="ECO:0000256" key="4">
    <source>
        <dbReference type="RuleBase" id="RU363099"/>
    </source>
</evidence>
<dbReference type="GO" id="GO:0009699">
    <property type="term" value="P:phenylpropanoid biosynthetic process"/>
    <property type="evidence" value="ECO:0007669"/>
    <property type="project" value="UniProtKB-ARBA"/>
</dbReference>
<sequence>MASTKLFGLFAFFLLLLSAAVAEDDHRFPLGEEKRTHLRFYLHDILGGPEPTTLVVATAKTTSKSPTLFGTVVMADDPLTEGPEPTSKLVGRAQGLYASASKREVALLMAMNFAFVGGEYNGSSLAILGRNGVFSGVGEMPVVGGSGRFRLAQGYALARTHRSDATSGDATVEYNVYVVHH</sequence>
<reference evidence="5" key="1">
    <citation type="submission" date="2017-07" db="EMBL/GenBank/DDBJ databases">
        <title>Taro Niue Genome Assembly and Annotation.</title>
        <authorList>
            <person name="Atibalentja N."/>
            <person name="Keating K."/>
            <person name="Fields C.J."/>
        </authorList>
    </citation>
    <scope>NUCLEOTIDE SEQUENCE</scope>
    <source>
        <strain evidence="5">Niue_2</strain>
        <tissue evidence="5">Leaf</tissue>
    </source>
</reference>
<comment type="caution">
    <text evidence="5">The sequence shown here is derived from an EMBL/GenBank/DDBJ whole genome shotgun (WGS) entry which is preliminary data.</text>
</comment>
<protein>
    <recommendedName>
        <fullName evidence="4">Dirigent protein</fullName>
    </recommendedName>
</protein>
<evidence type="ECO:0000313" key="5">
    <source>
        <dbReference type="EMBL" id="MQM03053.1"/>
    </source>
</evidence>
<dbReference type="EMBL" id="NMUH01002968">
    <property type="protein sequence ID" value="MQM03053.1"/>
    <property type="molecule type" value="Genomic_DNA"/>
</dbReference>
<comment type="similarity">
    <text evidence="1 4">Belongs to the plant dirigent protein family.</text>
</comment>
<keyword evidence="4" id="KW-0732">Signal</keyword>
<dbReference type="GO" id="GO:0048046">
    <property type="term" value="C:apoplast"/>
    <property type="evidence" value="ECO:0007669"/>
    <property type="project" value="UniProtKB-SubCell"/>
</dbReference>
<dbReference type="OrthoDB" id="1864232at2759"/>
<feature type="chain" id="PRO_5033114208" description="Dirigent protein" evidence="4">
    <location>
        <begin position="23"/>
        <end position="181"/>
    </location>
</feature>
<evidence type="ECO:0000313" key="6">
    <source>
        <dbReference type="Proteomes" id="UP000652761"/>
    </source>
</evidence>
<keyword evidence="6" id="KW-1185">Reference proteome</keyword>
<comment type="subunit">
    <text evidence="2 4">Homodimer.</text>
</comment>
<gene>
    <name evidence="5" type="ORF">Taro_035830</name>
</gene>
<dbReference type="PANTHER" id="PTHR21495">
    <property type="entry name" value="NUCLEOPORIN-RELATED"/>
    <property type="match status" value="1"/>
</dbReference>
<evidence type="ECO:0000256" key="1">
    <source>
        <dbReference type="ARBA" id="ARBA00010746"/>
    </source>
</evidence>
<proteinExistence type="inferred from homology"/>
<dbReference type="InterPro" id="IPR004265">
    <property type="entry name" value="Dirigent"/>
</dbReference>
<name>A0A843VVL6_COLES</name>
<keyword evidence="3 4" id="KW-0964">Secreted</keyword>
<evidence type="ECO:0000256" key="3">
    <source>
        <dbReference type="ARBA" id="ARBA00022525"/>
    </source>
</evidence>
<comment type="function">
    <text evidence="4">Dirigent proteins impart stereoselectivity on the phenoxy radical-coupling reaction, yielding optically active lignans from two molecules of coniferyl alcohol in the biosynthesis of lignans, flavonolignans, and alkaloids and thus plays a central role in plant secondary metabolism.</text>
</comment>
<feature type="signal peptide" evidence="4">
    <location>
        <begin position="1"/>
        <end position="22"/>
    </location>
</feature>
<keyword evidence="4" id="KW-0052">Apoplast</keyword>